<name>F7XTS1_MIDMI</name>
<dbReference type="Proteomes" id="UP000006639">
    <property type="component" value="Chromosome"/>
</dbReference>
<proteinExistence type="predicted"/>
<accession>F7XTS1</accession>
<dbReference type="KEGG" id="mmn:midi_01000"/>
<reference evidence="1 2" key="1">
    <citation type="journal article" date="2011" name="Mol. Biol. Evol.">
        <title>Phylogenomic evidence for the presence of a flagellum and cbb3 oxidase in the free-living mitochondrial ancestor.</title>
        <authorList>
            <person name="Sassera D."/>
            <person name="Lo N."/>
            <person name="Epis S."/>
            <person name="D'Auria G."/>
            <person name="Montagna M."/>
            <person name="Comandatore F."/>
            <person name="Horner D."/>
            <person name="Pereto J."/>
            <person name="Luciano A.M."/>
            <person name="Franciosi F."/>
            <person name="Ferri E."/>
            <person name="Crotti E."/>
            <person name="Bazzocchi C."/>
            <person name="Daffonchio D."/>
            <person name="Sacchi L."/>
            <person name="Moya A."/>
            <person name="Latorre A."/>
            <person name="Bandi C."/>
        </authorList>
    </citation>
    <scope>NUCLEOTIDE SEQUENCE [LARGE SCALE GENOMIC DNA]</scope>
    <source>
        <strain evidence="1 2">IricVA</strain>
    </source>
</reference>
<sequence length="59" mass="6562">MPPFKKIVSFTVPTNVIAVMGRSGSRRDLNGDFAPQKSSSNYRPSHCIRLTAEGFLKYS</sequence>
<organism evidence="1 2">
    <name type="scientific">Midichloria mitochondrii (strain IricVA)</name>
    <dbReference type="NCBI Taxonomy" id="696127"/>
    <lineage>
        <taxon>Bacteria</taxon>
        <taxon>Pseudomonadati</taxon>
        <taxon>Pseudomonadota</taxon>
        <taxon>Alphaproteobacteria</taxon>
        <taxon>Rickettsiales</taxon>
        <taxon>Candidatus Midichloriaceae</taxon>
        <taxon>Candidatus Midichloria</taxon>
    </lineage>
</organism>
<keyword evidence="2" id="KW-1185">Reference proteome</keyword>
<gene>
    <name evidence="1" type="ordered locus">midi_01000</name>
</gene>
<dbReference type="STRING" id="696127.midi_01000"/>
<dbReference type="RefSeq" id="WP_013951478.1">
    <property type="nucleotide sequence ID" value="NC_015722.1"/>
</dbReference>
<evidence type="ECO:0000313" key="1">
    <source>
        <dbReference type="EMBL" id="AEI89280.1"/>
    </source>
</evidence>
<dbReference type="EMBL" id="CP002130">
    <property type="protein sequence ID" value="AEI89280.1"/>
    <property type="molecule type" value="Genomic_DNA"/>
</dbReference>
<dbReference type="AlphaFoldDB" id="F7XTS1"/>
<evidence type="ECO:0000313" key="2">
    <source>
        <dbReference type="Proteomes" id="UP000006639"/>
    </source>
</evidence>
<protein>
    <submittedName>
        <fullName evidence="1">Uncharacterized protein</fullName>
    </submittedName>
</protein>
<dbReference type="HOGENOM" id="CLU_2955481_0_0_5"/>